<organism evidence="6 7">
    <name type="scientific">Desulfoferula mesophila</name>
    <dbReference type="NCBI Taxonomy" id="3058419"/>
    <lineage>
        <taxon>Bacteria</taxon>
        <taxon>Pseudomonadati</taxon>
        <taxon>Thermodesulfobacteriota</taxon>
        <taxon>Desulfarculia</taxon>
        <taxon>Desulfarculales</taxon>
        <taxon>Desulfarculaceae</taxon>
        <taxon>Desulfoferula</taxon>
    </lineage>
</organism>
<name>A0AAU9ERQ9_9BACT</name>
<evidence type="ECO:0000256" key="1">
    <source>
        <dbReference type="ARBA" id="ARBA00022741"/>
    </source>
</evidence>
<dbReference type="InterPro" id="IPR014013">
    <property type="entry name" value="Helic_SF1/SF2_ATP-bd_DinG/Rad3"/>
</dbReference>
<accession>A0AAU9ERQ9</accession>
<dbReference type="SMART" id="SM00491">
    <property type="entry name" value="HELICc2"/>
    <property type="match status" value="1"/>
</dbReference>
<dbReference type="KEGG" id="dmp:FAK_29000"/>
<dbReference type="GO" id="GO:0016818">
    <property type="term" value="F:hydrolase activity, acting on acid anhydrides, in phosphorus-containing anhydrides"/>
    <property type="evidence" value="ECO:0007669"/>
    <property type="project" value="InterPro"/>
</dbReference>
<reference evidence="7" key="1">
    <citation type="journal article" date="2023" name="Arch. Microbiol.">
        <title>Desulfoferula mesophilus gen. nov. sp. nov., a mesophilic sulfate-reducing bacterium isolated from a brackish lake sediment.</title>
        <authorList>
            <person name="Watanabe T."/>
            <person name="Yabe T."/>
            <person name="Tsuji J.M."/>
            <person name="Fukui M."/>
        </authorList>
    </citation>
    <scope>NUCLEOTIDE SEQUENCE [LARGE SCALE GENOMIC DNA]</scope>
    <source>
        <strain evidence="7">12FAK</strain>
    </source>
</reference>
<keyword evidence="1" id="KW-0547">Nucleotide-binding</keyword>
<dbReference type="RefSeq" id="WP_338600843.1">
    <property type="nucleotide sequence ID" value="NZ_AP028679.1"/>
</dbReference>
<dbReference type="Proteomes" id="UP001366166">
    <property type="component" value="Chromosome"/>
</dbReference>
<keyword evidence="2" id="KW-0378">Hydrolase</keyword>
<dbReference type="InterPro" id="IPR014001">
    <property type="entry name" value="Helicase_ATP-bd"/>
</dbReference>
<dbReference type="PANTHER" id="PTHR11472:SF34">
    <property type="entry name" value="REGULATOR OF TELOMERE ELONGATION HELICASE 1"/>
    <property type="match status" value="1"/>
</dbReference>
<proteinExistence type="inferred from homology"/>
<dbReference type="SMART" id="SM00487">
    <property type="entry name" value="DEXDc"/>
    <property type="match status" value="1"/>
</dbReference>
<protein>
    <submittedName>
        <fullName evidence="6">ATP-dependent helicase</fullName>
    </submittedName>
</protein>
<sequence>MTEQAKSPDDASWAELMLGGGSPLAQFIEGFAPRPGQIDMAAEVSKALRQQVPLVVEAGTGTGKTLAYLAPAAASGLKVVVSTGTRTLQDQVQGKELPLLREALAPDLTWAVLKGRTNYLCRRRYLGLAAQPDLSLPGLNSALSLLEPWLEHTPGGDLDEVRGQGLGPALAAEVSTNSEQCLGGRCPLRQDCFLMEARRRAAEAQIVVVNHHLFLADLVLRAGGHGEALPRYQAVVFDEAHILPEVATQAFGVSLSQQRLSLLLRDLLREIVGNAQVAQAAAQVDTAGKGFFGKLRRTLGPGGRATLSPEELARLAPAGGELQEALDALAHSLPGDDEVSEALAQRTQALALDLEAAAQPVAGHSVAWAEARGGASLHLSPVEVGPHLQEALYAHQGRLVFTSATLAATDDLEPFCRRLGLPPETRKKIVASPFDPASQALLYVPKGMPDPGDGKFPGAVAQQVVRLLEHSRGRAFVLFTSHRNLEAVSQLLEGQLPYPVLVQGQAPRLELLARFVEDSPSVLLATASFWQGVDVPGPALSAVIVDKLPFAPPDDPLVAARCRRLEEEGQSGFAHLLVPEAILSLKQGLGRLLRTPTDRGLLAVLDGRLITKGYGRRFLKALAPVPLTHDLAEVAAFFALESEPQD</sequence>
<keyword evidence="7" id="KW-1185">Reference proteome</keyword>
<dbReference type="SUPFAM" id="SSF52540">
    <property type="entry name" value="P-loop containing nucleoside triphosphate hydrolases"/>
    <property type="match status" value="2"/>
</dbReference>
<dbReference type="InterPro" id="IPR027417">
    <property type="entry name" value="P-loop_NTPase"/>
</dbReference>
<gene>
    <name evidence="6" type="ORF">FAK_29000</name>
</gene>
<dbReference type="AlphaFoldDB" id="A0AAU9ERQ9"/>
<dbReference type="PANTHER" id="PTHR11472">
    <property type="entry name" value="DNA REPAIR DEAD HELICASE RAD3/XP-D SUBFAMILY MEMBER"/>
    <property type="match status" value="1"/>
</dbReference>
<comment type="similarity">
    <text evidence="4">Belongs to the helicase family. DinG subfamily.</text>
</comment>
<evidence type="ECO:0000256" key="3">
    <source>
        <dbReference type="ARBA" id="ARBA00022840"/>
    </source>
</evidence>
<dbReference type="Gene3D" id="3.40.50.300">
    <property type="entry name" value="P-loop containing nucleotide triphosphate hydrolases"/>
    <property type="match status" value="2"/>
</dbReference>
<dbReference type="GO" id="GO:0003678">
    <property type="term" value="F:DNA helicase activity"/>
    <property type="evidence" value="ECO:0007669"/>
    <property type="project" value="TreeGrafter"/>
</dbReference>
<evidence type="ECO:0000259" key="5">
    <source>
        <dbReference type="PROSITE" id="PS51193"/>
    </source>
</evidence>
<dbReference type="InterPro" id="IPR006555">
    <property type="entry name" value="ATP-dep_Helicase_C"/>
</dbReference>
<dbReference type="EMBL" id="AP028679">
    <property type="protein sequence ID" value="BEQ15834.1"/>
    <property type="molecule type" value="Genomic_DNA"/>
</dbReference>
<dbReference type="Pfam" id="PF13307">
    <property type="entry name" value="Helicase_C_2"/>
    <property type="match status" value="1"/>
</dbReference>
<evidence type="ECO:0000256" key="2">
    <source>
        <dbReference type="ARBA" id="ARBA00022801"/>
    </source>
</evidence>
<dbReference type="PROSITE" id="PS51193">
    <property type="entry name" value="HELICASE_ATP_BIND_2"/>
    <property type="match status" value="1"/>
</dbReference>
<dbReference type="GO" id="GO:0003676">
    <property type="term" value="F:nucleic acid binding"/>
    <property type="evidence" value="ECO:0007669"/>
    <property type="project" value="InterPro"/>
</dbReference>
<evidence type="ECO:0000256" key="4">
    <source>
        <dbReference type="ARBA" id="ARBA00038058"/>
    </source>
</evidence>
<dbReference type="GO" id="GO:0005524">
    <property type="term" value="F:ATP binding"/>
    <property type="evidence" value="ECO:0007669"/>
    <property type="project" value="UniProtKB-KW"/>
</dbReference>
<feature type="domain" description="Helicase ATP-binding" evidence="5">
    <location>
        <begin position="23"/>
        <end position="288"/>
    </location>
</feature>
<dbReference type="InterPro" id="IPR045028">
    <property type="entry name" value="DinG/Rad3-like"/>
</dbReference>
<evidence type="ECO:0000313" key="7">
    <source>
        <dbReference type="Proteomes" id="UP001366166"/>
    </source>
</evidence>
<keyword evidence="3" id="KW-0067">ATP-binding</keyword>
<dbReference type="GO" id="GO:0006139">
    <property type="term" value="P:nucleobase-containing compound metabolic process"/>
    <property type="evidence" value="ECO:0007669"/>
    <property type="project" value="InterPro"/>
</dbReference>
<evidence type="ECO:0000313" key="6">
    <source>
        <dbReference type="EMBL" id="BEQ15834.1"/>
    </source>
</evidence>
<keyword evidence="6" id="KW-0347">Helicase</keyword>